<evidence type="ECO:0000256" key="5">
    <source>
        <dbReference type="ARBA" id="ARBA00022605"/>
    </source>
</evidence>
<evidence type="ECO:0000259" key="12">
    <source>
        <dbReference type="PROSITE" id="PS51671"/>
    </source>
</evidence>
<dbReference type="PROSITE" id="PS51671">
    <property type="entry name" value="ACT"/>
    <property type="match status" value="1"/>
</dbReference>
<dbReference type="Pfam" id="PF00389">
    <property type="entry name" value="2-Hacid_dh"/>
    <property type="match status" value="1"/>
</dbReference>
<keyword evidence="5 11" id="KW-0028">Amino-acid biosynthesis</keyword>
<dbReference type="PROSITE" id="PS00670">
    <property type="entry name" value="D_2_HYDROXYACID_DH_2"/>
    <property type="match status" value="1"/>
</dbReference>
<evidence type="ECO:0000256" key="10">
    <source>
        <dbReference type="ARBA" id="ARBA00048731"/>
    </source>
</evidence>
<comment type="function">
    <text evidence="1">Catalyzes the reversible oxidation of 3-phospho-D-glycerate to 3-phosphonooxypyruvate, the first step of the phosphorylated L-serine biosynthesis pathway. Also catalyzes the reversible oxidation of 2-hydroxyglutarate to 2-oxoglutarate.</text>
</comment>
<evidence type="ECO:0000256" key="7">
    <source>
        <dbReference type="ARBA" id="ARBA00023027"/>
    </source>
</evidence>
<dbReference type="Gene3D" id="3.30.1330.90">
    <property type="entry name" value="D-3-phosphoglycerate dehydrogenase, domain 3"/>
    <property type="match status" value="1"/>
</dbReference>
<evidence type="ECO:0000256" key="6">
    <source>
        <dbReference type="ARBA" id="ARBA00023002"/>
    </source>
</evidence>
<dbReference type="RefSeq" id="WP_211422951.1">
    <property type="nucleotide sequence ID" value="NZ_CP072642.1"/>
</dbReference>
<dbReference type="PROSITE" id="PS00671">
    <property type="entry name" value="D_2_HYDROXYACID_DH_3"/>
    <property type="match status" value="1"/>
</dbReference>
<dbReference type="InterPro" id="IPR029753">
    <property type="entry name" value="D-isomer_DH_CS"/>
</dbReference>
<comment type="catalytic activity">
    <reaction evidence="10 11">
        <text>(2R)-3-phosphoglycerate + NAD(+) = 3-phosphooxypyruvate + NADH + H(+)</text>
        <dbReference type="Rhea" id="RHEA:12641"/>
        <dbReference type="ChEBI" id="CHEBI:15378"/>
        <dbReference type="ChEBI" id="CHEBI:18110"/>
        <dbReference type="ChEBI" id="CHEBI:57540"/>
        <dbReference type="ChEBI" id="CHEBI:57945"/>
        <dbReference type="ChEBI" id="CHEBI:58272"/>
        <dbReference type="EC" id="1.1.1.95"/>
    </reaction>
</comment>
<name>A0ABX8B519_9BACT</name>
<dbReference type="PANTHER" id="PTHR42789">
    <property type="entry name" value="D-ISOMER SPECIFIC 2-HYDROXYACID DEHYDROGENASE FAMILY PROTEIN (AFU_ORTHOLOGUE AFUA_6G10090)"/>
    <property type="match status" value="1"/>
</dbReference>
<dbReference type="InterPro" id="IPR002912">
    <property type="entry name" value="ACT_dom"/>
</dbReference>
<dbReference type="PANTHER" id="PTHR42789:SF1">
    <property type="entry name" value="D-ISOMER SPECIFIC 2-HYDROXYACID DEHYDROGENASE FAMILY PROTEIN (AFU_ORTHOLOGUE AFUA_6G10090)"/>
    <property type="match status" value="1"/>
</dbReference>
<comment type="similarity">
    <text evidence="3 11">Belongs to the D-isomer specific 2-hydroxyacid dehydrogenase family.</text>
</comment>
<dbReference type="InterPro" id="IPR050857">
    <property type="entry name" value="D-2-hydroxyacid_DH"/>
</dbReference>
<evidence type="ECO:0000256" key="3">
    <source>
        <dbReference type="ARBA" id="ARBA00005854"/>
    </source>
</evidence>
<accession>A0ABX8B519</accession>
<dbReference type="InterPro" id="IPR006139">
    <property type="entry name" value="D-isomer_2_OHA_DH_cat_dom"/>
</dbReference>
<keyword evidence="6 11" id="KW-0560">Oxidoreductase</keyword>
<dbReference type="InterPro" id="IPR029752">
    <property type="entry name" value="D-isomer_DH_CS1"/>
</dbReference>
<organism evidence="13 14">
    <name type="scientific">Chloracidobacterium sp. N</name>
    <dbReference type="NCBI Taxonomy" id="2821540"/>
    <lineage>
        <taxon>Bacteria</taxon>
        <taxon>Pseudomonadati</taxon>
        <taxon>Acidobacteriota</taxon>
        <taxon>Terriglobia</taxon>
        <taxon>Terriglobales</taxon>
        <taxon>Acidobacteriaceae</taxon>
        <taxon>Chloracidobacterium</taxon>
        <taxon>Chloracidobacterium aggregatum</taxon>
    </lineage>
</organism>
<sequence>MTIHRVLVCGNLAEDGLSILRQTPNIALDVKPELKEDELAELIAPYHALIVRSDTRPTAKVIAAADNLKVIGRAGTGVDNIDVEAATKRGIVVMNTPGGNSVTTAEHTFALLMATARHIAQGTMSLKQGRWERKKLVGVELSGKTLGIVGIGRIGSLVAQRAAAFGMHTVGYDPYLTREAAAKLGIELVALDTLFARADFITLHVPLTDETRHIINADAFRKMKRGVRLINCARGGLVDETALAAALQDGTVAAAALDVFEEEPPPPDHPLLALPNLTCTPHLGASTTEAQVSVAVSIARQIVDFLETGAIFGAVNAPSVSAEIMAELRPYVDLGIKLGMFQGQAFGSHVRRLVIEYSGKVADLDVRPITQAILVGLLSGTSNRVNFVNAALIAEERGMVVSETKNRVAKDFASLIALWAETDQGESDVAGAIFRESDLRIVRVNGFPIEAIPKGHMLLCANRDQPGVLGRICSTLGDGGVNIARLYLGRKEIGGTAISLIQVDSPVPDEVMAKLHEIPAVLKARCIHL</sequence>
<keyword evidence="8 11" id="KW-0718">Serine biosynthesis</keyword>
<keyword evidence="7 11" id="KW-0520">NAD</keyword>
<evidence type="ECO:0000256" key="1">
    <source>
        <dbReference type="ARBA" id="ARBA00003800"/>
    </source>
</evidence>
<dbReference type="Pfam" id="PF02826">
    <property type="entry name" value="2-Hacid_dh_C"/>
    <property type="match status" value="1"/>
</dbReference>
<dbReference type="PROSITE" id="PS00065">
    <property type="entry name" value="D_2_HYDROXYACID_DH_1"/>
    <property type="match status" value="1"/>
</dbReference>
<dbReference type="InterPro" id="IPR029009">
    <property type="entry name" value="ASB_dom_sf"/>
</dbReference>
<dbReference type="Proteomes" id="UP000677668">
    <property type="component" value="Chromosome 1"/>
</dbReference>
<dbReference type="Gene3D" id="3.40.50.720">
    <property type="entry name" value="NAD(P)-binding Rossmann-like Domain"/>
    <property type="match status" value="2"/>
</dbReference>
<dbReference type="EC" id="1.1.1.95" evidence="11"/>
<dbReference type="CDD" id="cd04902">
    <property type="entry name" value="ACT_3PGDH-xct"/>
    <property type="match status" value="1"/>
</dbReference>
<dbReference type="SUPFAM" id="SSF52283">
    <property type="entry name" value="Formate/glycerate dehydrogenase catalytic domain-like"/>
    <property type="match status" value="1"/>
</dbReference>
<dbReference type="Pfam" id="PF19304">
    <property type="entry name" value="PGDH_inter"/>
    <property type="match status" value="1"/>
</dbReference>
<dbReference type="SUPFAM" id="SSF51735">
    <property type="entry name" value="NAD(P)-binding Rossmann-fold domains"/>
    <property type="match status" value="1"/>
</dbReference>
<dbReference type="CDD" id="cd12173">
    <property type="entry name" value="PGDH_4"/>
    <property type="match status" value="1"/>
</dbReference>
<keyword evidence="14" id="KW-1185">Reference proteome</keyword>
<reference evidence="13 14" key="1">
    <citation type="submission" date="2021-03" db="EMBL/GenBank/DDBJ databases">
        <title>Genomic and phenotypic characterization of Chloracidobacterium isolates provides evidence for multiple species.</title>
        <authorList>
            <person name="Saini M.K."/>
            <person name="Costas A.M.G."/>
            <person name="Tank M."/>
            <person name="Bryant D.A."/>
        </authorList>
    </citation>
    <scope>NUCLEOTIDE SEQUENCE [LARGE SCALE GENOMIC DNA]</scope>
    <source>
        <strain evidence="13 14">N</strain>
    </source>
</reference>
<dbReference type="GO" id="GO:0004617">
    <property type="term" value="F:phosphoglycerate dehydrogenase activity"/>
    <property type="evidence" value="ECO:0007669"/>
    <property type="project" value="UniProtKB-EC"/>
</dbReference>
<dbReference type="Gene3D" id="3.30.70.260">
    <property type="match status" value="1"/>
</dbReference>
<dbReference type="SUPFAM" id="SSF143548">
    <property type="entry name" value="Serine metabolism enzymes domain"/>
    <property type="match status" value="1"/>
</dbReference>
<dbReference type="SUPFAM" id="SSF55021">
    <property type="entry name" value="ACT-like"/>
    <property type="match status" value="1"/>
</dbReference>
<comment type="catalytic activity">
    <reaction evidence="9">
        <text>(R)-2-hydroxyglutarate + NAD(+) = 2-oxoglutarate + NADH + H(+)</text>
        <dbReference type="Rhea" id="RHEA:49612"/>
        <dbReference type="ChEBI" id="CHEBI:15378"/>
        <dbReference type="ChEBI" id="CHEBI:15801"/>
        <dbReference type="ChEBI" id="CHEBI:16810"/>
        <dbReference type="ChEBI" id="CHEBI:57540"/>
        <dbReference type="ChEBI" id="CHEBI:57945"/>
        <dbReference type="EC" id="1.1.1.399"/>
    </reaction>
</comment>
<comment type="pathway">
    <text evidence="2 11">Amino-acid biosynthesis; L-serine biosynthesis; L-serine from 3-phospho-D-glycerate: step 1/3.</text>
</comment>
<feature type="domain" description="ACT" evidence="12">
    <location>
        <begin position="457"/>
        <end position="529"/>
    </location>
</feature>
<evidence type="ECO:0000256" key="8">
    <source>
        <dbReference type="ARBA" id="ARBA00023299"/>
    </source>
</evidence>
<evidence type="ECO:0000313" key="14">
    <source>
        <dbReference type="Proteomes" id="UP000677668"/>
    </source>
</evidence>
<gene>
    <name evidence="13" type="ORF">J8C05_04300</name>
</gene>
<dbReference type="NCBIfam" id="TIGR01327">
    <property type="entry name" value="PGDH"/>
    <property type="match status" value="1"/>
</dbReference>
<dbReference type="InterPro" id="IPR045865">
    <property type="entry name" value="ACT-like_dom_sf"/>
</dbReference>
<evidence type="ECO:0000256" key="11">
    <source>
        <dbReference type="RuleBase" id="RU363003"/>
    </source>
</evidence>
<dbReference type="Pfam" id="PF01842">
    <property type="entry name" value="ACT"/>
    <property type="match status" value="1"/>
</dbReference>
<protein>
    <recommendedName>
        <fullName evidence="4 11">D-3-phosphoglycerate dehydrogenase</fullName>
        <ecNumber evidence="11">1.1.1.95</ecNumber>
    </recommendedName>
</protein>
<dbReference type="InterPro" id="IPR006140">
    <property type="entry name" value="D-isomer_DH_NAD-bd"/>
</dbReference>
<evidence type="ECO:0000256" key="2">
    <source>
        <dbReference type="ARBA" id="ARBA00005216"/>
    </source>
</evidence>
<evidence type="ECO:0000256" key="9">
    <source>
        <dbReference type="ARBA" id="ARBA00048126"/>
    </source>
</evidence>
<evidence type="ECO:0000256" key="4">
    <source>
        <dbReference type="ARBA" id="ARBA00021582"/>
    </source>
</evidence>
<dbReference type="InterPro" id="IPR006236">
    <property type="entry name" value="PGDH"/>
</dbReference>
<dbReference type="EMBL" id="CP072642">
    <property type="protein sequence ID" value="QUV94676.1"/>
    <property type="molecule type" value="Genomic_DNA"/>
</dbReference>
<dbReference type="InterPro" id="IPR036291">
    <property type="entry name" value="NAD(P)-bd_dom_sf"/>
</dbReference>
<evidence type="ECO:0000313" key="13">
    <source>
        <dbReference type="EMBL" id="QUV94676.1"/>
    </source>
</evidence>
<proteinExistence type="inferred from homology"/>
<dbReference type="InterPro" id="IPR045626">
    <property type="entry name" value="PGDH_ASB_dom"/>
</dbReference>